<evidence type="ECO:0000313" key="2">
    <source>
        <dbReference type="EMBL" id="KNE69807.1"/>
    </source>
</evidence>
<dbReference type="Proteomes" id="UP000054350">
    <property type="component" value="Unassembled WGS sequence"/>
</dbReference>
<reference evidence="2 3" key="1">
    <citation type="submission" date="2009-11" db="EMBL/GenBank/DDBJ databases">
        <title>Annotation of Allomyces macrogynus ATCC 38327.</title>
        <authorList>
            <consortium name="The Broad Institute Genome Sequencing Platform"/>
            <person name="Russ C."/>
            <person name="Cuomo C."/>
            <person name="Burger G."/>
            <person name="Gray M.W."/>
            <person name="Holland P.W.H."/>
            <person name="King N."/>
            <person name="Lang F.B.F."/>
            <person name="Roger A.J."/>
            <person name="Ruiz-Trillo I."/>
            <person name="Young S.K."/>
            <person name="Zeng Q."/>
            <person name="Gargeya S."/>
            <person name="Fitzgerald M."/>
            <person name="Haas B."/>
            <person name="Abouelleil A."/>
            <person name="Alvarado L."/>
            <person name="Arachchi H.M."/>
            <person name="Berlin A."/>
            <person name="Chapman S.B."/>
            <person name="Gearin G."/>
            <person name="Goldberg J."/>
            <person name="Griggs A."/>
            <person name="Gujja S."/>
            <person name="Hansen M."/>
            <person name="Heiman D."/>
            <person name="Howarth C."/>
            <person name="Larimer J."/>
            <person name="Lui A."/>
            <person name="MacDonald P.J.P."/>
            <person name="McCowen C."/>
            <person name="Montmayeur A."/>
            <person name="Murphy C."/>
            <person name="Neiman D."/>
            <person name="Pearson M."/>
            <person name="Priest M."/>
            <person name="Roberts A."/>
            <person name="Saif S."/>
            <person name="Shea T."/>
            <person name="Sisk P."/>
            <person name="Stolte C."/>
            <person name="Sykes S."/>
            <person name="Wortman J."/>
            <person name="Nusbaum C."/>
            <person name="Birren B."/>
        </authorList>
    </citation>
    <scope>NUCLEOTIDE SEQUENCE [LARGE SCALE GENOMIC DNA]</scope>
    <source>
        <strain evidence="2 3">ATCC 38327</strain>
    </source>
</reference>
<organism evidence="2 3">
    <name type="scientific">Allomyces macrogynus (strain ATCC 38327)</name>
    <name type="common">Allomyces javanicus var. macrogynus</name>
    <dbReference type="NCBI Taxonomy" id="578462"/>
    <lineage>
        <taxon>Eukaryota</taxon>
        <taxon>Fungi</taxon>
        <taxon>Fungi incertae sedis</taxon>
        <taxon>Blastocladiomycota</taxon>
        <taxon>Blastocladiomycetes</taxon>
        <taxon>Blastocladiales</taxon>
        <taxon>Blastocladiaceae</taxon>
        <taxon>Allomyces</taxon>
    </lineage>
</organism>
<feature type="compositionally biased region" description="Low complexity" evidence="1">
    <location>
        <begin position="72"/>
        <end position="122"/>
    </location>
</feature>
<protein>
    <recommendedName>
        <fullName evidence="4">Swi5-dependent recombination DNA repair protein 1 homolog</fullName>
    </recommendedName>
</protein>
<feature type="region of interest" description="Disordered" evidence="1">
    <location>
        <begin position="1"/>
        <end position="155"/>
    </location>
</feature>
<accession>A0A0L0T4Y9</accession>
<sequence length="299" mass="31373">MNPPADQPPTAAAMDLTPPPAARPAPATASPNPPSRSAARPPATPARTPATPARVASANASAARLRTPFKSPLLKKAAAGTTTPAALARPLPPRSAGSSTAKPFRTPVRTTPAPPTKRAAPDTPVPLPPPAFRTSVLGNGAAAATPSTARPSPRRIGTAKIMSPATPRRAADHAAILDPDFAHYDMATRTAQKAARNVADKVRRLQRFHAYREKNELATVERLASKWRRLAARAGNLLVDAMRDDGGIEAMIADHAGSEPLPEGDVPKVFCKLQIPLAMLDYNANEDCLAVEPESTNPD</sequence>
<name>A0A0L0T4Y9_ALLM3</name>
<feature type="compositionally biased region" description="Low complexity" evidence="1">
    <location>
        <begin position="24"/>
        <end position="64"/>
    </location>
</feature>
<reference evidence="3" key="2">
    <citation type="submission" date="2009-11" db="EMBL/GenBank/DDBJ databases">
        <title>The Genome Sequence of Allomyces macrogynus strain ATCC 38327.</title>
        <authorList>
            <consortium name="The Broad Institute Genome Sequencing Platform"/>
            <person name="Russ C."/>
            <person name="Cuomo C."/>
            <person name="Shea T."/>
            <person name="Young S.K."/>
            <person name="Zeng Q."/>
            <person name="Koehrsen M."/>
            <person name="Haas B."/>
            <person name="Borodovsky M."/>
            <person name="Guigo R."/>
            <person name="Alvarado L."/>
            <person name="Berlin A."/>
            <person name="Borenstein D."/>
            <person name="Chen Z."/>
            <person name="Engels R."/>
            <person name="Freedman E."/>
            <person name="Gellesch M."/>
            <person name="Goldberg J."/>
            <person name="Griggs A."/>
            <person name="Gujja S."/>
            <person name="Heiman D."/>
            <person name="Hepburn T."/>
            <person name="Howarth C."/>
            <person name="Jen D."/>
            <person name="Larson L."/>
            <person name="Lewis B."/>
            <person name="Mehta T."/>
            <person name="Park D."/>
            <person name="Pearson M."/>
            <person name="Roberts A."/>
            <person name="Saif S."/>
            <person name="Shenoy N."/>
            <person name="Sisk P."/>
            <person name="Stolte C."/>
            <person name="Sykes S."/>
            <person name="Walk T."/>
            <person name="White J."/>
            <person name="Yandava C."/>
            <person name="Burger G."/>
            <person name="Gray M.W."/>
            <person name="Holland P.W.H."/>
            <person name="King N."/>
            <person name="Lang F.B.F."/>
            <person name="Roger A.J."/>
            <person name="Ruiz-Trillo I."/>
            <person name="Lander E."/>
            <person name="Nusbaum C."/>
        </authorList>
    </citation>
    <scope>NUCLEOTIDE SEQUENCE [LARGE SCALE GENOMIC DNA]</scope>
    <source>
        <strain evidence="3">ATCC 38327</strain>
    </source>
</reference>
<evidence type="ECO:0000256" key="1">
    <source>
        <dbReference type="SAM" id="MobiDB-lite"/>
    </source>
</evidence>
<proteinExistence type="predicted"/>
<dbReference type="Gene3D" id="6.10.140.1020">
    <property type="match status" value="1"/>
</dbReference>
<dbReference type="OrthoDB" id="10455945at2759"/>
<dbReference type="EMBL" id="GG745362">
    <property type="protein sequence ID" value="KNE69807.1"/>
    <property type="molecule type" value="Genomic_DNA"/>
</dbReference>
<feature type="compositionally biased region" description="Low complexity" evidence="1">
    <location>
        <begin position="141"/>
        <end position="155"/>
    </location>
</feature>
<keyword evidence="3" id="KW-1185">Reference proteome</keyword>
<dbReference type="VEuPathDB" id="FungiDB:AMAG_14343"/>
<gene>
    <name evidence="2" type="ORF">AMAG_14343</name>
</gene>
<evidence type="ECO:0008006" key="4">
    <source>
        <dbReference type="Google" id="ProtNLM"/>
    </source>
</evidence>
<dbReference type="AlphaFoldDB" id="A0A0L0T4Y9"/>
<evidence type="ECO:0000313" key="3">
    <source>
        <dbReference type="Proteomes" id="UP000054350"/>
    </source>
</evidence>